<keyword evidence="2" id="KW-1185">Reference proteome</keyword>
<accession>A0ABR2QTB2</accession>
<protein>
    <submittedName>
        <fullName evidence="1">Uncharacterized protein</fullName>
    </submittedName>
</protein>
<comment type="caution">
    <text evidence="1">The sequence shown here is derived from an EMBL/GenBank/DDBJ whole genome shotgun (WGS) entry which is preliminary data.</text>
</comment>
<organism evidence="1 2">
    <name type="scientific">Hibiscus sabdariffa</name>
    <name type="common">roselle</name>
    <dbReference type="NCBI Taxonomy" id="183260"/>
    <lineage>
        <taxon>Eukaryota</taxon>
        <taxon>Viridiplantae</taxon>
        <taxon>Streptophyta</taxon>
        <taxon>Embryophyta</taxon>
        <taxon>Tracheophyta</taxon>
        <taxon>Spermatophyta</taxon>
        <taxon>Magnoliopsida</taxon>
        <taxon>eudicotyledons</taxon>
        <taxon>Gunneridae</taxon>
        <taxon>Pentapetalae</taxon>
        <taxon>rosids</taxon>
        <taxon>malvids</taxon>
        <taxon>Malvales</taxon>
        <taxon>Malvaceae</taxon>
        <taxon>Malvoideae</taxon>
        <taxon>Hibiscus</taxon>
    </lineage>
</organism>
<gene>
    <name evidence="1" type="ORF">V6N11_018812</name>
</gene>
<dbReference type="Proteomes" id="UP001396334">
    <property type="component" value="Unassembled WGS sequence"/>
</dbReference>
<proteinExistence type="predicted"/>
<evidence type="ECO:0000313" key="1">
    <source>
        <dbReference type="EMBL" id="KAK9003918.1"/>
    </source>
</evidence>
<dbReference type="EMBL" id="JBBPBN010000032">
    <property type="protein sequence ID" value="KAK9003918.1"/>
    <property type="molecule type" value="Genomic_DNA"/>
</dbReference>
<name>A0ABR2QTB2_9ROSI</name>
<sequence>MSNPTVADNLNGLGFNGLANYINGSDSDSRSAYGAKPRKNNSCFSTLKSTGSRDFCDPETRLKMKKLVKVLRGIVQGADEMGTVAV</sequence>
<reference evidence="1 2" key="1">
    <citation type="journal article" date="2024" name="G3 (Bethesda)">
        <title>Genome assembly of Hibiscus sabdariffa L. provides insights into metabolisms of medicinal natural products.</title>
        <authorList>
            <person name="Kim T."/>
        </authorList>
    </citation>
    <scope>NUCLEOTIDE SEQUENCE [LARGE SCALE GENOMIC DNA]</scope>
    <source>
        <strain evidence="1">TK-2024</strain>
        <tissue evidence="1">Old leaves</tissue>
    </source>
</reference>
<evidence type="ECO:0000313" key="2">
    <source>
        <dbReference type="Proteomes" id="UP001396334"/>
    </source>
</evidence>